<dbReference type="OrthoDB" id="3026155at2759"/>
<evidence type="ECO:0000313" key="2">
    <source>
        <dbReference type="Proteomes" id="UP000775547"/>
    </source>
</evidence>
<proteinExistence type="predicted"/>
<gene>
    <name evidence="1" type="ORF">DXG03_000912</name>
</gene>
<protein>
    <submittedName>
        <fullName evidence="1">Uncharacterized protein</fullName>
    </submittedName>
</protein>
<dbReference type="AlphaFoldDB" id="A0A9P7KBU8"/>
<dbReference type="Proteomes" id="UP000775547">
    <property type="component" value="Unassembled WGS sequence"/>
</dbReference>
<keyword evidence="2" id="KW-1185">Reference proteome</keyword>
<reference evidence="1" key="1">
    <citation type="submission" date="2020-07" db="EMBL/GenBank/DDBJ databases">
        <authorList>
            <person name="Nieuwenhuis M."/>
            <person name="Van De Peppel L.J.J."/>
        </authorList>
    </citation>
    <scope>NUCLEOTIDE SEQUENCE</scope>
    <source>
        <strain evidence="1">AP01</strain>
        <tissue evidence="1">Mycelium</tissue>
    </source>
</reference>
<organism evidence="1 2">
    <name type="scientific">Asterophora parasitica</name>
    <dbReference type="NCBI Taxonomy" id="117018"/>
    <lineage>
        <taxon>Eukaryota</taxon>
        <taxon>Fungi</taxon>
        <taxon>Dikarya</taxon>
        <taxon>Basidiomycota</taxon>
        <taxon>Agaricomycotina</taxon>
        <taxon>Agaricomycetes</taxon>
        <taxon>Agaricomycetidae</taxon>
        <taxon>Agaricales</taxon>
        <taxon>Tricholomatineae</taxon>
        <taxon>Lyophyllaceae</taxon>
        <taxon>Asterophora</taxon>
    </lineage>
</organism>
<name>A0A9P7KBU8_9AGAR</name>
<dbReference type="EMBL" id="JABCKV010000112">
    <property type="protein sequence ID" value="KAG5643439.1"/>
    <property type="molecule type" value="Genomic_DNA"/>
</dbReference>
<sequence>MKYDPRLGEIEILGSSARKIDEAFNRVMLQLETQNATDDLGAQAASLKARPAWAEYRKRFAHLLWASRKTALIVQPHEELQLLYPQVSDVSSEKDYQKALLSIRQYATHTSPGIDENRRTDSISHAVTAISTQFALFKQLKPPTDSQTVDVDEICNRLEQFHSIWSQISDDTAKIQSGLKAIISTTVDQEYTPQAAIKLKGTVRLTKELADSLKSQMQAYVAQMDKCGIATNLSATLAHDAAGIYDALAAIATTFADLDAGLPHGEWKLNWDALSANYFDVLTATTTVTASGVQYLTGRSLQSMLNMIDFQDPRRKELRALVETTFEQFIALKCKVELFRTQFFQIVETEAEACTTKLCDLRRKMVGLEAKTGSQSKAMSIQQALKQIPGMPPVVPFVVAEALKGKQGTLSQEVNDLEAKLALLWRIQNALTMVVLDLTDVAPRYQRFASTWVEVTNESIKSLDTEFRGATTSATNRSFLTRVNTVDEEARSLSIAMADYSWGIEASGILKRRSGAVKSKL</sequence>
<reference evidence="1" key="2">
    <citation type="submission" date="2021-10" db="EMBL/GenBank/DDBJ databases">
        <title>Phylogenomics reveals ancestral predisposition of the termite-cultivated fungus Termitomyces towards a domesticated lifestyle.</title>
        <authorList>
            <person name="Auxier B."/>
            <person name="Grum-Grzhimaylo A."/>
            <person name="Cardenas M.E."/>
            <person name="Lodge J.D."/>
            <person name="Laessoe T."/>
            <person name="Pedersen O."/>
            <person name="Smith M.E."/>
            <person name="Kuyper T.W."/>
            <person name="Franco-Molano E.A."/>
            <person name="Baroni T.J."/>
            <person name="Aanen D.K."/>
        </authorList>
    </citation>
    <scope>NUCLEOTIDE SEQUENCE</scope>
    <source>
        <strain evidence="1">AP01</strain>
        <tissue evidence="1">Mycelium</tissue>
    </source>
</reference>
<comment type="caution">
    <text evidence="1">The sequence shown here is derived from an EMBL/GenBank/DDBJ whole genome shotgun (WGS) entry which is preliminary data.</text>
</comment>
<evidence type="ECO:0000313" key="1">
    <source>
        <dbReference type="EMBL" id="KAG5643439.1"/>
    </source>
</evidence>
<accession>A0A9P7KBU8</accession>